<dbReference type="RefSeq" id="WP_151002727.1">
    <property type="nucleotide sequence ID" value="NZ_CABVPO010000015.1"/>
</dbReference>
<name>A0A6L3NR75_9BURK</name>
<proteinExistence type="predicted"/>
<dbReference type="Proteomes" id="UP000473571">
    <property type="component" value="Unassembled WGS sequence"/>
</dbReference>
<dbReference type="AlphaFoldDB" id="A0A6L3NR75"/>
<protein>
    <submittedName>
        <fullName evidence="1">Uncharacterized protein</fullName>
    </submittedName>
</protein>
<gene>
    <name evidence="1" type="ORF">F7R13_00075</name>
</gene>
<comment type="caution">
    <text evidence="1">The sequence shown here is derived from an EMBL/GenBank/DDBJ whole genome shotgun (WGS) entry which is preliminary data.</text>
</comment>
<evidence type="ECO:0000313" key="1">
    <source>
        <dbReference type="EMBL" id="KAB0686525.1"/>
    </source>
</evidence>
<dbReference type="EMBL" id="VZOL01000001">
    <property type="protein sequence ID" value="KAB0686525.1"/>
    <property type="molecule type" value="Genomic_DNA"/>
</dbReference>
<organism evidence="1 2">
    <name type="scientific">Burkholderia territorii</name>
    <dbReference type="NCBI Taxonomy" id="1503055"/>
    <lineage>
        <taxon>Bacteria</taxon>
        <taxon>Pseudomonadati</taxon>
        <taxon>Pseudomonadota</taxon>
        <taxon>Betaproteobacteria</taxon>
        <taxon>Burkholderiales</taxon>
        <taxon>Burkholderiaceae</taxon>
        <taxon>Burkholderia</taxon>
        <taxon>Burkholderia cepacia complex</taxon>
    </lineage>
</organism>
<accession>A0A6L3NR75</accession>
<sequence length="388" mass="43607">MSVLDELTLCRRALLVMSNVEFDGGSVRGAMVPTHENRKLFSDMQDASLAYPNQQFLKATDDVARNIELSVPRRRDCFCGASLDDLLDSQVWSSYEAPANFYLADEDVLCSSQDSPSNDRIKSYFSTLRAISLLQMTADYEDRSTGGLRLVFLQREKIEVPVALKASDIRTLSKVDNWLAMMSEALHKEQRKSIFRTILSDALKGAEAGDRLHRFIAQFDELYQRFVDNYELYIAEFSVEKIVQENVDKKFDYIVKITKTFSDIQNQILAIPVAVVLAGSQMGRSNGVTLKNVVVLAGIYVFAVLMALLVRNQLATLAALGDEIRAQKALLEKKAKVWPVELTAMYADLGRREVRQRRLLWFVDGLVAVSVAGSTVLFLYFSGLLKLG</sequence>
<reference evidence="1 2" key="1">
    <citation type="submission" date="2019-09" db="EMBL/GenBank/DDBJ databases">
        <title>Draft genome sequences of 48 bacterial type strains from the CCUG.</title>
        <authorList>
            <person name="Tunovic T."/>
            <person name="Pineiro-Iglesias B."/>
            <person name="Unosson C."/>
            <person name="Inganas E."/>
            <person name="Ohlen M."/>
            <person name="Cardew S."/>
            <person name="Jensie-Markopoulos S."/>
            <person name="Salva-Serra F."/>
            <person name="Jaen-Luchoro D."/>
            <person name="Karlsson R."/>
            <person name="Svensson-Stadler L."/>
            <person name="Chun J."/>
            <person name="Moore E."/>
        </authorList>
    </citation>
    <scope>NUCLEOTIDE SEQUENCE [LARGE SCALE GENOMIC DNA]</scope>
    <source>
        <strain evidence="1 2">CCUG 65687</strain>
    </source>
</reference>
<evidence type="ECO:0000313" key="2">
    <source>
        <dbReference type="Proteomes" id="UP000473571"/>
    </source>
</evidence>